<feature type="region of interest" description="Disordered" evidence="1">
    <location>
        <begin position="425"/>
        <end position="466"/>
    </location>
</feature>
<feature type="region of interest" description="Disordered" evidence="1">
    <location>
        <begin position="1749"/>
        <end position="1775"/>
    </location>
</feature>
<feature type="compositionally biased region" description="Low complexity" evidence="1">
    <location>
        <begin position="320"/>
        <end position="337"/>
    </location>
</feature>
<feature type="compositionally biased region" description="Acidic residues" evidence="1">
    <location>
        <begin position="1254"/>
        <end position="1272"/>
    </location>
</feature>
<evidence type="ECO:0000256" key="1">
    <source>
        <dbReference type="SAM" id="MobiDB-lite"/>
    </source>
</evidence>
<feature type="compositionally biased region" description="Polar residues" evidence="1">
    <location>
        <begin position="641"/>
        <end position="671"/>
    </location>
</feature>
<feature type="region of interest" description="Disordered" evidence="1">
    <location>
        <begin position="1254"/>
        <end position="1275"/>
    </location>
</feature>
<evidence type="ECO:0000313" key="3">
    <source>
        <dbReference type="Proteomes" id="UP000663869"/>
    </source>
</evidence>
<feature type="compositionally biased region" description="Acidic residues" evidence="1">
    <location>
        <begin position="341"/>
        <end position="353"/>
    </location>
</feature>
<feature type="compositionally biased region" description="Acidic residues" evidence="1">
    <location>
        <begin position="425"/>
        <end position="443"/>
    </location>
</feature>
<protein>
    <submittedName>
        <fullName evidence="2">Uncharacterized protein</fullName>
    </submittedName>
</protein>
<organism evidence="2 3">
    <name type="scientific">Rotaria socialis</name>
    <dbReference type="NCBI Taxonomy" id="392032"/>
    <lineage>
        <taxon>Eukaryota</taxon>
        <taxon>Metazoa</taxon>
        <taxon>Spiralia</taxon>
        <taxon>Gnathifera</taxon>
        <taxon>Rotifera</taxon>
        <taxon>Eurotatoria</taxon>
        <taxon>Bdelloidea</taxon>
        <taxon>Philodinida</taxon>
        <taxon>Philodinidae</taxon>
        <taxon>Rotaria</taxon>
    </lineage>
</organism>
<feature type="compositionally biased region" description="Basic and acidic residues" evidence="1">
    <location>
        <begin position="921"/>
        <end position="939"/>
    </location>
</feature>
<feature type="region of interest" description="Disordered" evidence="1">
    <location>
        <begin position="710"/>
        <end position="751"/>
    </location>
</feature>
<feature type="compositionally biased region" description="Pro residues" evidence="1">
    <location>
        <begin position="1759"/>
        <end position="1768"/>
    </location>
</feature>
<reference evidence="2" key="1">
    <citation type="submission" date="2021-02" db="EMBL/GenBank/DDBJ databases">
        <authorList>
            <person name="Nowell W R."/>
        </authorList>
    </citation>
    <scope>NUCLEOTIDE SEQUENCE</scope>
</reference>
<feature type="compositionally biased region" description="Basic and acidic residues" evidence="1">
    <location>
        <begin position="891"/>
        <end position="905"/>
    </location>
</feature>
<comment type="caution">
    <text evidence="2">The sequence shown here is derived from an EMBL/GenBank/DDBJ whole genome shotgun (WGS) entry which is preliminary data.</text>
</comment>
<feature type="region of interest" description="Disordered" evidence="1">
    <location>
        <begin position="627"/>
        <end position="685"/>
    </location>
</feature>
<feature type="compositionally biased region" description="Polar residues" evidence="1">
    <location>
        <begin position="453"/>
        <end position="466"/>
    </location>
</feature>
<feature type="region of interest" description="Disordered" evidence="1">
    <location>
        <begin position="292"/>
        <end position="355"/>
    </location>
</feature>
<accession>A0A818MVC5</accession>
<feature type="region of interest" description="Disordered" evidence="1">
    <location>
        <begin position="1"/>
        <end position="51"/>
    </location>
</feature>
<evidence type="ECO:0000313" key="2">
    <source>
        <dbReference type="EMBL" id="CAF3595399.1"/>
    </source>
</evidence>
<name>A0A818MVC5_9BILA</name>
<gene>
    <name evidence="2" type="ORF">FME351_LOCUS21672</name>
</gene>
<dbReference type="Proteomes" id="UP000663869">
    <property type="component" value="Unassembled WGS sequence"/>
</dbReference>
<feature type="region of interest" description="Disordered" evidence="1">
    <location>
        <begin position="880"/>
        <end position="939"/>
    </location>
</feature>
<feature type="compositionally biased region" description="Acidic residues" evidence="1">
    <location>
        <begin position="295"/>
        <end position="310"/>
    </location>
</feature>
<dbReference type="EMBL" id="CAJNYU010002713">
    <property type="protein sequence ID" value="CAF3595399.1"/>
    <property type="molecule type" value="Genomic_DNA"/>
</dbReference>
<feature type="compositionally biased region" description="Gly residues" evidence="1">
    <location>
        <begin position="739"/>
        <end position="749"/>
    </location>
</feature>
<feature type="compositionally biased region" description="Polar residues" evidence="1">
    <location>
        <begin position="11"/>
        <end position="24"/>
    </location>
</feature>
<proteinExistence type="predicted"/>
<feature type="compositionally biased region" description="Low complexity" evidence="1">
    <location>
        <begin position="710"/>
        <end position="724"/>
    </location>
</feature>
<sequence>MERDDDDGGSDNIQTPNTSRSNSINEDETRFSPPIAPINELETQSPEIADEQIKHMPETQLSIISSSSSNSDTDFVAINKSDFDSEVKNVHLINMTSDVEDLTTFYAEFPSIFGNNTSCPIEPSYNTVAADVNKKQSYQPMFGSFLFADSDPLSRAAFAASSSSSPIEVPTTQEQVMDDHALTSENNASSSIQDAPSLVTPVELAEDIDDDNDEDDFDGIPIRHAPVMMNKKLNDDNEPNCNRRDHDQSLDEFINHVENAHNDYELEDDSFLNGFSDEQHDTTAIVPTLFKDIPDIDDPNEHDEDNDDGIPFDQMDMYNQSESLRSSSPDSLLSSSHLQDEQDDDINIDDDNEVTNWNDDTLLRTNSSNINAQTNQTDHPLILRMHPMDQVDFIDSSRSNSRCSHVSSHLSFGYNDQARIFRSDDDELVTSSDSDDDDDDNNDDTINIDSNLFNQNDKMNLDSNTFNQDDNEDLRLEVNLDDHRSVSSFSKSDSVRSASPIAHETPIIDIDDDDDDIDQSKTLQIVPITSMDDDHHASSTLQVAPMAALDDEDENDDFQTFQSEQPVLPMISSNINGLFELMHEQRKTDIVHDIIHMRHLFDENNHDDEFIAIMHNPKIFEEVLYEHDDDNNNNNNNNNNEQANSDSTKQTTTVTATFRSSSQLSAGNQIKNEPLGEHHQNIQQPSSLLELDNKKMPSSSLHALYRTATTTTPTANNPSPAAANYLSKDDSNDDVVVSGGDGGGGGGKGKNNATANVVNTATDNINIIQRKEQLQSQSTNSFEVVAKQFTNVDKYEQIMSTDNESDDDSELAKTLSQLHNIINTTSPREEINRIEQQMSLDSSSTNQNGISSELLFENIITNGNESELLNKKNRQDTPIILSSPYVNDTVKNSDESKEERGEKKKIIFHKNHNDDDDDGNDHDMQGEKYENEGEGGEEKTTTFFSLTSTTSHTLFNNDSHSVVASVDPDTSSSSSNILLLSSNKLNDSAPVLTNQLITDILQISNKKSNMDDLSNDDLTQLSTTNLFDPFAPTTTTTTDMFENIFTDVKTVDEKEFKMQPNSNVPSKQPLDNYNFDDLWNQSVSQIVSSSSQEIKSDTNYDANAFSWDAFLNNDTNNLKKLNPFDDENVNDISNTILPPANITWESLFGEMEPEDNTDLKNFLDWIISHLEESEQSHVEPTITYTSTQNLESIVKDIQMCAMPFDPIPSPPLHVDHSVANPLINAIHHELFPINELEQMNTTNEQPSMIIYEEDEDEIEEEEEEEEEEEDNELSPNNIILQNVVEKLVSHILTLALEQVNHAYNQIDHFVDQILSQAIFEVYNEDKDSSESEINDMIPTENLTSIINDHDSTTTTATTVKEKFDPSDEKIDSTWIHHFQTPKTSDDSWLPKAAEHHNNVDPMSFFSNTFDESDLFSSASNPTKLDDDEAGTLSEYLPPPILTDTSKTAMAVNNMMKYTLTAPVIDDSGDDSSFQEDFFNLHKNESSTVEHTKINEEPIKAEDSAPTETNAFEVDDENNIFSHNARSVQFEAFASDQPLDTSEIESKFSNIITEINNEVDESSHQLTNDNSPWITVDNTSETMQTDGPNKDEPWELEDSTEEKLPPTFTKASQLSAAFNDNEFSTTDKSDLQQNFFSDSFNALTGVENCDNYFTKQKLNGNTEETLGENTHIDINKENLPIETALKGNVSASESSATSDSDVIEVNDITTDFETINDRNTDPMQTSYVNINETDIKVERPSDSVAVAPRMMTIQSESEDLPPPLPPLPPLNDKSSM</sequence>